<dbReference type="PANTHER" id="PTHR43808:SF32">
    <property type="entry name" value="ARGE_DAPE-RELATED DEACYLASE"/>
    <property type="match status" value="1"/>
</dbReference>
<dbReference type="Pfam" id="PF07687">
    <property type="entry name" value="M20_dimer"/>
    <property type="match status" value="1"/>
</dbReference>
<feature type="domain" description="Peptidase M20 dimerisation" evidence="5">
    <location>
        <begin position="213"/>
        <end position="332"/>
    </location>
</feature>
<name>A0A1L3J5Z1_9FLAO</name>
<evidence type="ECO:0000256" key="4">
    <source>
        <dbReference type="ARBA" id="ARBA00022833"/>
    </source>
</evidence>
<evidence type="ECO:0000256" key="3">
    <source>
        <dbReference type="ARBA" id="ARBA00022801"/>
    </source>
</evidence>
<dbReference type="InterPro" id="IPR036264">
    <property type="entry name" value="Bact_exopeptidase_dim_dom"/>
</dbReference>
<dbReference type="GO" id="GO:0016787">
    <property type="term" value="F:hydrolase activity"/>
    <property type="evidence" value="ECO:0007669"/>
    <property type="project" value="UniProtKB-KW"/>
</dbReference>
<dbReference type="Pfam" id="PF01546">
    <property type="entry name" value="Peptidase_M20"/>
    <property type="match status" value="1"/>
</dbReference>
<evidence type="ECO:0000256" key="1">
    <source>
        <dbReference type="ARBA" id="ARBA00001947"/>
    </source>
</evidence>
<dbReference type="InterPro" id="IPR011650">
    <property type="entry name" value="Peptidase_M20_dimer"/>
</dbReference>
<proteinExistence type="predicted"/>
<keyword evidence="4" id="KW-0862">Zinc</keyword>
<keyword evidence="7" id="KW-1185">Reference proteome</keyword>
<sequence>MHSILKTFILLLVLNLPFISSAQLNRVEKKIVRSVDKHNDNSLELLKKAVNINSGTMNFEGVKQVGELFRKELVKLGFDARLTSGEAFGRAGHLIATKEGKPGLKLLLIGHLDTVFELDSPFQSSEMLNDSIMKAPGVADMKGGDVVIIQAMQALKDAGVLDNMSIRIVMTGDEEKSGSPIELSKKDLIDGAKWADVALGFENGDGNPETIVISRRGALGWSLKVEGNAAHSSQVFTDKVGSGAIFEASRILNEFHEQLASEENLTFNPGFILGGTSVDVKEDGTGGSAYGKTNVVAQKAIVKGDIRAISIDQLEKSKKTMQDILDKNYPQTKAELSFDEGGYPPLAPSEGNSTLLKYYDAISQDLGFGKVYAVNPRNAGAADISFTSGHIEMAVDGLGLSGADDHTINETGNLKMLSRQAKRAAILMYRLSKMEKFKKK</sequence>
<reference evidence="6 7" key="1">
    <citation type="submission" date="2016-11" db="EMBL/GenBank/DDBJ databases">
        <title>Gramella sp. LPB0144 isolated from marine environment.</title>
        <authorList>
            <person name="Kim E."/>
            <person name="Yi H."/>
        </authorList>
    </citation>
    <scope>NUCLEOTIDE SEQUENCE [LARGE SCALE GENOMIC DNA]</scope>
    <source>
        <strain evidence="6 7">LPB0144</strain>
    </source>
</reference>
<dbReference type="PANTHER" id="PTHR43808">
    <property type="entry name" value="ACETYLORNITHINE DEACETYLASE"/>
    <property type="match status" value="1"/>
</dbReference>
<dbReference type="KEGG" id="grl:LPB144_08910"/>
<gene>
    <name evidence="6" type="ORF">LPB144_08910</name>
</gene>
<dbReference type="Gene3D" id="3.40.630.10">
    <property type="entry name" value="Zn peptidases"/>
    <property type="match status" value="1"/>
</dbReference>
<dbReference type="EMBL" id="CP018153">
    <property type="protein sequence ID" value="APG60514.1"/>
    <property type="molecule type" value="Genomic_DNA"/>
</dbReference>
<evidence type="ECO:0000256" key="2">
    <source>
        <dbReference type="ARBA" id="ARBA00022723"/>
    </source>
</evidence>
<dbReference type="InterPro" id="IPR050072">
    <property type="entry name" value="Peptidase_M20A"/>
</dbReference>
<protein>
    <submittedName>
        <fullName evidence="6">Peptidase M20</fullName>
    </submittedName>
</protein>
<dbReference type="SUPFAM" id="SSF53187">
    <property type="entry name" value="Zn-dependent exopeptidases"/>
    <property type="match status" value="1"/>
</dbReference>
<dbReference type="PROSITE" id="PS00758">
    <property type="entry name" value="ARGE_DAPE_CPG2_1"/>
    <property type="match status" value="1"/>
</dbReference>
<dbReference type="InterPro" id="IPR002933">
    <property type="entry name" value="Peptidase_M20"/>
</dbReference>
<organism evidence="6 7">
    <name type="scientific">Christiangramia salexigens</name>
    <dbReference type="NCBI Taxonomy" id="1913577"/>
    <lineage>
        <taxon>Bacteria</taxon>
        <taxon>Pseudomonadati</taxon>
        <taxon>Bacteroidota</taxon>
        <taxon>Flavobacteriia</taxon>
        <taxon>Flavobacteriales</taxon>
        <taxon>Flavobacteriaceae</taxon>
        <taxon>Christiangramia</taxon>
    </lineage>
</organism>
<keyword evidence="2" id="KW-0479">Metal-binding</keyword>
<evidence type="ECO:0000259" key="5">
    <source>
        <dbReference type="Pfam" id="PF07687"/>
    </source>
</evidence>
<evidence type="ECO:0000313" key="7">
    <source>
        <dbReference type="Proteomes" id="UP000182510"/>
    </source>
</evidence>
<dbReference type="Gene3D" id="3.30.70.360">
    <property type="match status" value="1"/>
</dbReference>
<dbReference type="STRING" id="1913577.LPB144_08910"/>
<keyword evidence="3" id="KW-0378">Hydrolase</keyword>
<dbReference type="Proteomes" id="UP000182510">
    <property type="component" value="Chromosome"/>
</dbReference>
<dbReference type="GO" id="GO:0046872">
    <property type="term" value="F:metal ion binding"/>
    <property type="evidence" value="ECO:0007669"/>
    <property type="project" value="UniProtKB-KW"/>
</dbReference>
<evidence type="ECO:0000313" key="6">
    <source>
        <dbReference type="EMBL" id="APG60514.1"/>
    </source>
</evidence>
<accession>A0A1L3J5Z1</accession>
<dbReference type="RefSeq" id="WP_072553185.1">
    <property type="nucleotide sequence ID" value="NZ_CP018153.1"/>
</dbReference>
<dbReference type="InterPro" id="IPR001261">
    <property type="entry name" value="ArgE/DapE_CS"/>
</dbReference>
<comment type="cofactor">
    <cofactor evidence="1">
        <name>Zn(2+)</name>
        <dbReference type="ChEBI" id="CHEBI:29105"/>
    </cofactor>
</comment>
<dbReference type="AlphaFoldDB" id="A0A1L3J5Z1"/>
<dbReference type="OrthoDB" id="9783294at2"/>
<dbReference type="SUPFAM" id="SSF55031">
    <property type="entry name" value="Bacterial exopeptidase dimerisation domain"/>
    <property type="match status" value="1"/>
</dbReference>